<evidence type="ECO:0000313" key="2">
    <source>
        <dbReference type="Proteomes" id="UP001138768"/>
    </source>
</evidence>
<proteinExistence type="predicted"/>
<sequence>MTLDLDDTKAQAFRERARSVGREPEQLLVEFIDQLLKQPGTNIDEATDYVLAKNRELYRRLA</sequence>
<reference evidence="1 2" key="1">
    <citation type="journal article" date="2020" name="Microorganisms">
        <title>Osmotic Adaptation and Compatible Solute Biosynthesis of Phototrophic Bacteria as Revealed from Genome Analyses.</title>
        <authorList>
            <person name="Imhoff J.F."/>
            <person name="Rahn T."/>
            <person name="Kunzel S."/>
            <person name="Keller A."/>
            <person name="Neulinger S.C."/>
        </authorList>
    </citation>
    <scope>NUCLEOTIDE SEQUENCE [LARGE SCALE GENOMIC DNA]</scope>
    <source>
        <strain evidence="1 2">DSM 25653</strain>
    </source>
</reference>
<dbReference type="EMBL" id="NRRY01000016">
    <property type="protein sequence ID" value="MBK1618963.1"/>
    <property type="molecule type" value="Genomic_DNA"/>
</dbReference>
<protein>
    <submittedName>
        <fullName evidence="1">Uncharacterized protein</fullName>
    </submittedName>
</protein>
<comment type="caution">
    <text evidence="1">The sequence shown here is derived from an EMBL/GenBank/DDBJ whole genome shotgun (WGS) entry which is preliminary data.</text>
</comment>
<accession>A0A9X0W9V2</accession>
<organism evidence="1 2">
    <name type="scientific">Lamprobacter modestohalophilus</name>
    <dbReference type="NCBI Taxonomy" id="1064514"/>
    <lineage>
        <taxon>Bacteria</taxon>
        <taxon>Pseudomonadati</taxon>
        <taxon>Pseudomonadota</taxon>
        <taxon>Gammaproteobacteria</taxon>
        <taxon>Chromatiales</taxon>
        <taxon>Chromatiaceae</taxon>
        <taxon>Lamprobacter</taxon>
    </lineage>
</organism>
<dbReference type="AlphaFoldDB" id="A0A9X0W9V2"/>
<gene>
    <name evidence="1" type="ORF">CKO42_11075</name>
</gene>
<evidence type="ECO:0000313" key="1">
    <source>
        <dbReference type="EMBL" id="MBK1618963.1"/>
    </source>
</evidence>
<dbReference type="Proteomes" id="UP001138768">
    <property type="component" value="Unassembled WGS sequence"/>
</dbReference>
<name>A0A9X0W9V2_9GAMM</name>
<keyword evidence="2" id="KW-1185">Reference proteome</keyword>